<evidence type="ECO:0000256" key="3">
    <source>
        <dbReference type="ARBA" id="ARBA00023082"/>
    </source>
</evidence>
<dbReference type="Pfam" id="PF04542">
    <property type="entry name" value="Sigma70_r2"/>
    <property type="match status" value="1"/>
</dbReference>
<dbReference type="InterPro" id="IPR013324">
    <property type="entry name" value="RNA_pol_sigma_r3/r4-like"/>
</dbReference>
<accession>A0AAE6ZGB7</accession>
<reference evidence="7" key="2">
    <citation type="submission" date="2020-09" db="EMBL/GenBank/DDBJ databases">
        <authorList>
            <person name="Kittiwongwattana C."/>
        </authorList>
    </citation>
    <scope>NUCLEOTIDE SEQUENCE</scope>
    <source>
        <strain evidence="7">1310</strain>
    </source>
</reference>
<dbReference type="GO" id="GO:0003677">
    <property type="term" value="F:DNA binding"/>
    <property type="evidence" value="ECO:0007669"/>
    <property type="project" value="InterPro"/>
</dbReference>
<keyword evidence="10" id="KW-1185">Reference proteome</keyword>
<name>A0AAE6ZGB7_9BACT</name>
<evidence type="ECO:0000313" key="10">
    <source>
        <dbReference type="Proteomes" id="UP000503144"/>
    </source>
</evidence>
<dbReference type="Pfam" id="PF08281">
    <property type="entry name" value="Sigma70_r4_2"/>
    <property type="match status" value="1"/>
</dbReference>
<protein>
    <submittedName>
        <fullName evidence="7">Sigma-70 family RNA polymerase sigma factor</fullName>
    </submittedName>
</protein>
<sequence>MCLQLNNNELSTIEAYGETELIYFFQQGERKALHQVYALFQRPLCFFAEQLTGDTLAAEDIASECFIHAFQRKEHFPSLGQLKSFLFTAAKNAALNYLKARKRHDDVHHSIERGAERFSVDAENAYIKTEVLQFISGEIEKLPFQCRQVVRLAIIEGKSAPEIAEELNMAYQTVLNQKAKGVALLRTAILKNKLLSLPMLYLTLKWLNS</sequence>
<evidence type="ECO:0000259" key="5">
    <source>
        <dbReference type="Pfam" id="PF04542"/>
    </source>
</evidence>
<dbReference type="GO" id="GO:0016987">
    <property type="term" value="F:sigma factor activity"/>
    <property type="evidence" value="ECO:0007669"/>
    <property type="project" value="UniProtKB-KW"/>
</dbReference>
<dbReference type="PANTHER" id="PTHR43133:SF46">
    <property type="entry name" value="RNA POLYMERASE SIGMA-70 FACTOR ECF SUBFAMILY"/>
    <property type="match status" value="1"/>
</dbReference>
<feature type="domain" description="RNA polymerase sigma factor 70 region 4 type 2" evidence="6">
    <location>
        <begin position="139"/>
        <end position="180"/>
    </location>
</feature>
<dbReference type="EMBL" id="CP051205">
    <property type="protein sequence ID" value="QJB32186.1"/>
    <property type="molecule type" value="Genomic_DNA"/>
</dbReference>
<evidence type="ECO:0000256" key="2">
    <source>
        <dbReference type="ARBA" id="ARBA00023015"/>
    </source>
</evidence>
<dbReference type="InterPro" id="IPR039425">
    <property type="entry name" value="RNA_pol_sigma-70-like"/>
</dbReference>
<evidence type="ECO:0000313" key="8">
    <source>
        <dbReference type="EMBL" id="QJB38663.1"/>
    </source>
</evidence>
<dbReference type="EMBL" id="CP051204">
    <property type="protein sequence ID" value="QJB38663.1"/>
    <property type="molecule type" value="Genomic_DNA"/>
</dbReference>
<dbReference type="InterPro" id="IPR013249">
    <property type="entry name" value="RNA_pol_sigma70_r4_t2"/>
</dbReference>
<keyword evidence="2" id="KW-0805">Transcription regulation</keyword>
<gene>
    <name evidence="8" type="ORF">HF324_12620</name>
    <name evidence="7" type="ORF">HF329_12955</name>
</gene>
<dbReference type="Gene3D" id="1.10.10.10">
    <property type="entry name" value="Winged helix-like DNA-binding domain superfamily/Winged helix DNA-binding domain"/>
    <property type="match status" value="1"/>
</dbReference>
<keyword evidence="3" id="KW-0731">Sigma factor</keyword>
<keyword evidence="4" id="KW-0804">Transcription</keyword>
<dbReference type="InterPro" id="IPR013325">
    <property type="entry name" value="RNA_pol_sigma_r2"/>
</dbReference>
<dbReference type="InterPro" id="IPR036388">
    <property type="entry name" value="WH-like_DNA-bd_sf"/>
</dbReference>
<evidence type="ECO:0000313" key="9">
    <source>
        <dbReference type="Proteomes" id="UP000502421"/>
    </source>
</evidence>
<dbReference type="SUPFAM" id="SSF88946">
    <property type="entry name" value="Sigma2 domain of RNA polymerase sigma factors"/>
    <property type="match status" value="1"/>
</dbReference>
<feature type="domain" description="RNA polymerase sigma-70 region 2" evidence="5">
    <location>
        <begin position="37"/>
        <end position="103"/>
    </location>
</feature>
<dbReference type="InterPro" id="IPR007627">
    <property type="entry name" value="RNA_pol_sigma70_r2"/>
</dbReference>
<evidence type="ECO:0000259" key="6">
    <source>
        <dbReference type="Pfam" id="PF08281"/>
    </source>
</evidence>
<dbReference type="InterPro" id="IPR014284">
    <property type="entry name" value="RNA_pol_sigma-70_dom"/>
</dbReference>
<comment type="similarity">
    <text evidence="1">Belongs to the sigma-70 factor family. ECF subfamily.</text>
</comment>
<dbReference type="GO" id="GO:0006352">
    <property type="term" value="P:DNA-templated transcription initiation"/>
    <property type="evidence" value="ECO:0007669"/>
    <property type="project" value="InterPro"/>
</dbReference>
<dbReference type="Proteomes" id="UP000503144">
    <property type="component" value="Chromosome"/>
</dbReference>
<dbReference type="SUPFAM" id="SSF88659">
    <property type="entry name" value="Sigma3 and sigma4 domains of RNA polymerase sigma factors"/>
    <property type="match status" value="1"/>
</dbReference>
<evidence type="ECO:0000256" key="4">
    <source>
        <dbReference type="ARBA" id="ARBA00023163"/>
    </source>
</evidence>
<dbReference type="AlphaFoldDB" id="A0AAE6ZGB7"/>
<proteinExistence type="inferred from homology"/>
<reference evidence="9 10" key="1">
    <citation type="submission" date="2020-04" db="EMBL/GenBank/DDBJ databases">
        <authorList>
            <person name="Kittiwongwattana C."/>
        </authorList>
    </citation>
    <scope>NUCLEOTIDE SEQUENCE [LARGE SCALE GENOMIC DNA]</scope>
    <source>
        <strain evidence="8 10">1303</strain>
        <strain evidence="9">1310</strain>
    </source>
</reference>
<dbReference type="KEGG" id="coy:HF329_12955"/>
<organism evidence="7 9">
    <name type="scientific">Chitinophaga oryzae</name>
    <dbReference type="NCBI Taxonomy" id="2725414"/>
    <lineage>
        <taxon>Bacteria</taxon>
        <taxon>Pseudomonadati</taxon>
        <taxon>Bacteroidota</taxon>
        <taxon>Chitinophagia</taxon>
        <taxon>Chitinophagales</taxon>
        <taxon>Chitinophagaceae</taxon>
        <taxon>Chitinophaga</taxon>
    </lineage>
</organism>
<evidence type="ECO:0000256" key="1">
    <source>
        <dbReference type="ARBA" id="ARBA00010641"/>
    </source>
</evidence>
<dbReference type="Proteomes" id="UP000502421">
    <property type="component" value="Chromosome"/>
</dbReference>
<dbReference type="NCBIfam" id="TIGR02937">
    <property type="entry name" value="sigma70-ECF"/>
    <property type="match status" value="1"/>
</dbReference>
<dbReference type="PANTHER" id="PTHR43133">
    <property type="entry name" value="RNA POLYMERASE ECF-TYPE SIGMA FACTO"/>
    <property type="match status" value="1"/>
</dbReference>
<evidence type="ECO:0000313" key="7">
    <source>
        <dbReference type="EMBL" id="QJB32186.1"/>
    </source>
</evidence>
<dbReference type="Gene3D" id="1.10.1740.10">
    <property type="match status" value="1"/>
</dbReference>
<dbReference type="RefSeq" id="WP_168804436.1">
    <property type="nucleotide sequence ID" value="NZ_CP051204.2"/>
</dbReference>